<dbReference type="AlphaFoldDB" id="A0AAP9XSN2"/>
<gene>
    <name evidence="2" type="ORF">IMO34_08865</name>
</gene>
<evidence type="ECO:0000313" key="3">
    <source>
        <dbReference type="Proteomes" id="UP000594500"/>
    </source>
</evidence>
<dbReference type="InterPro" id="IPR010982">
    <property type="entry name" value="Lambda_DNA-bd_dom_sf"/>
</dbReference>
<dbReference type="SUPFAM" id="SSF47413">
    <property type="entry name" value="lambda repressor-like DNA-binding domains"/>
    <property type="match status" value="1"/>
</dbReference>
<evidence type="ECO:0000259" key="1">
    <source>
        <dbReference type="PROSITE" id="PS50943"/>
    </source>
</evidence>
<sequence length="118" mass="12912">MQSYIGARLREERERLGLSQQSMGEIGGVKKLTQLNYEKGERAPDTTYLTALAGVGVDIVYVLTGQRMPAPGGIAPQNEEEKKLLENYRAMDQAARLNIQAVGDAFAQSKPRSKISGD</sequence>
<dbReference type="CDD" id="cd00093">
    <property type="entry name" value="HTH_XRE"/>
    <property type="match status" value="1"/>
</dbReference>
<dbReference type="Gene3D" id="1.10.260.40">
    <property type="entry name" value="lambda repressor-like DNA-binding domains"/>
    <property type="match status" value="1"/>
</dbReference>
<dbReference type="EMBL" id="CP062916">
    <property type="protein sequence ID" value="QPF10474.1"/>
    <property type="molecule type" value="Genomic_DNA"/>
</dbReference>
<feature type="domain" description="HTH cro/C1-type" evidence="1">
    <location>
        <begin position="9"/>
        <end position="62"/>
    </location>
</feature>
<organism evidence="2 3">
    <name type="scientific">Raoultella terrigena</name>
    <name type="common">Klebsiella terrigena</name>
    <dbReference type="NCBI Taxonomy" id="577"/>
    <lineage>
        <taxon>Bacteria</taxon>
        <taxon>Pseudomonadati</taxon>
        <taxon>Pseudomonadota</taxon>
        <taxon>Gammaproteobacteria</taxon>
        <taxon>Enterobacterales</taxon>
        <taxon>Enterobacteriaceae</taxon>
        <taxon>Klebsiella/Raoultella group</taxon>
        <taxon>Raoultella</taxon>
    </lineage>
</organism>
<proteinExistence type="predicted"/>
<name>A0AAP9XSN2_RAOTE</name>
<dbReference type="InterPro" id="IPR001387">
    <property type="entry name" value="Cro/C1-type_HTH"/>
</dbReference>
<dbReference type="SMART" id="SM00530">
    <property type="entry name" value="HTH_XRE"/>
    <property type="match status" value="1"/>
</dbReference>
<dbReference type="PROSITE" id="PS50943">
    <property type="entry name" value="HTH_CROC1"/>
    <property type="match status" value="1"/>
</dbReference>
<dbReference type="RefSeq" id="WP_117098524.1">
    <property type="nucleotide sequence ID" value="NZ_CP062916.1"/>
</dbReference>
<dbReference type="Pfam" id="PF01381">
    <property type="entry name" value="HTH_3"/>
    <property type="match status" value="1"/>
</dbReference>
<protein>
    <submittedName>
        <fullName evidence="2">Helix-turn-helix domain-containing protein</fullName>
    </submittedName>
</protein>
<dbReference type="GO" id="GO:0003677">
    <property type="term" value="F:DNA binding"/>
    <property type="evidence" value="ECO:0007669"/>
    <property type="project" value="InterPro"/>
</dbReference>
<evidence type="ECO:0000313" key="2">
    <source>
        <dbReference type="EMBL" id="QPF10474.1"/>
    </source>
</evidence>
<accession>A0AAP9XSN2</accession>
<dbReference type="Proteomes" id="UP000594500">
    <property type="component" value="Chromosome"/>
</dbReference>
<reference evidence="2 3" key="1">
    <citation type="submission" date="2020-10" db="EMBL/GenBank/DDBJ databases">
        <title>Resistance determinants and their genetic context in bacteria from a longitudinal study of pigs reared under conventional and antibiotic-free husbandry practices.</title>
        <authorList>
            <person name="Poulin-Laprade D."/>
            <person name="Brouard J.-S."/>
            <person name="Gagnon N."/>
            <person name="Turcotte A."/>
            <person name="Langlois A."/>
            <person name="Matte J.J."/>
            <person name="Carrillo C.D."/>
            <person name="Zaheer R."/>
            <person name="McAllister T."/>
            <person name="Topp E."/>
            <person name="Talbot G."/>
        </authorList>
    </citation>
    <scope>NUCLEOTIDE SEQUENCE [LARGE SCALE GENOMIC DNA]</scope>
    <source>
        <strain evidence="2 3">Res13-Abat-PEB01-P1-04-A</strain>
    </source>
</reference>